<dbReference type="RefSeq" id="WP_048362193.1">
    <property type="nucleotide sequence ID" value="NZ_FNUD01000002.1"/>
</dbReference>
<keyword evidence="2" id="KW-1185">Reference proteome</keyword>
<accession>A0A0J6G7S8</accession>
<dbReference type="AlphaFoldDB" id="A0A0J6G7S8"/>
<comment type="caution">
    <text evidence="1">The sequence shown here is derived from an EMBL/GenBank/DDBJ whole genome shotgun (WGS) entry which is preliminary data.</text>
</comment>
<protein>
    <recommendedName>
        <fullName evidence="3">Fructose-bisphosphate aldolase</fullName>
    </recommendedName>
</protein>
<dbReference type="EMBL" id="FNUD01000002">
    <property type="protein sequence ID" value="SEE44608.1"/>
    <property type="molecule type" value="Genomic_DNA"/>
</dbReference>
<evidence type="ECO:0000313" key="1">
    <source>
        <dbReference type="EMBL" id="SEE44608.1"/>
    </source>
</evidence>
<name>A0A0J6G7S8_PSEDM</name>
<organism evidence="1 2">
    <name type="scientific">Pseudomonas deceptionensis</name>
    <dbReference type="NCBI Taxonomy" id="882211"/>
    <lineage>
        <taxon>Bacteria</taxon>
        <taxon>Pseudomonadati</taxon>
        <taxon>Pseudomonadota</taxon>
        <taxon>Gammaproteobacteria</taxon>
        <taxon>Pseudomonadales</taxon>
        <taxon>Pseudomonadaceae</taxon>
        <taxon>Pseudomonas</taxon>
    </lineage>
</organism>
<dbReference type="PATRIC" id="fig|882211.3.peg.4614"/>
<proteinExistence type="predicted"/>
<gene>
    <name evidence="1" type="ORF">SAMN04489800_0851</name>
</gene>
<reference evidence="1" key="1">
    <citation type="submission" date="2016-10" db="EMBL/GenBank/DDBJ databases">
        <authorList>
            <person name="Varghese N."/>
            <person name="Submissions S."/>
        </authorList>
    </citation>
    <scope>NUCLEOTIDE SEQUENCE [LARGE SCALE GENOMIC DNA]</scope>
    <source>
        <strain evidence="1">LMG 25555</strain>
    </source>
</reference>
<sequence>MSQYFPQTDNPVGSNVLLIDTHASVSALLACAEQRIQAAKNLLRCLALMSARSHDPHDLSAVCEASSLLLQQGCDVLQVLVLQDA</sequence>
<dbReference type="Proteomes" id="UP000183613">
    <property type="component" value="Unassembled WGS sequence"/>
</dbReference>
<evidence type="ECO:0000313" key="2">
    <source>
        <dbReference type="Proteomes" id="UP000183613"/>
    </source>
</evidence>
<dbReference type="OrthoDB" id="6900263at2"/>
<evidence type="ECO:0008006" key="3">
    <source>
        <dbReference type="Google" id="ProtNLM"/>
    </source>
</evidence>